<dbReference type="OrthoDB" id="9806994at2"/>
<evidence type="ECO:0000313" key="1">
    <source>
        <dbReference type="EMBL" id="AWU95191.1"/>
    </source>
</evidence>
<accession>A0A2U9S8C5</accession>
<dbReference type="InterPro" id="IPR009061">
    <property type="entry name" value="DNA-bd_dom_put_sf"/>
</dbReference>
<dbReference type="GO" id="GO:0003677">
    <property type="term" value="F:DNA binding"/>
    <property type="evidence" value="ECO:0007669"/>
    <property type="project" value="UniProtKB-KW"/>
</dbReference>
<dbReference type="Proteomes" id="UP000249605">
    <property type="component" value="Chromosome"/>
</dbReference>
<sequence length="62" mass="7047">MEAHLTESQLARRWAVTEKKLQADRLKGVGCPFVKIGRAVRYRLEDILAYEAARLRTSTSEG</sequence>
<organism evidence="1 2">
    <name type="scientific">Azospirillum ramasamyi</name>
    <dbReference type="NCBI Taxonomy" id="682998"/>
    <lineage>
        <taxon>Bacteria</taxon>
        <taxon>Pseudomonadati</taxon>
        <taxon>Pseudomonadota</taxon>
        <taxon>Alphaproteobacteria</taxon>
        <taxon>Rhodospirillales</taxon>
        <taxon>Azospirillaceae</taxon>
        <taxon>Azospirillum</taxon>
    </lineage>
</organism>
<reference evidence="1 2" key="1">
    <citation type="journal article" date="2019" name="Int. J. Syst. Evol. Microbiol.">
        <title>Azospirillum ramasamyi sp. nov., a novel diazotrophic bacterium isolated from fermented bovine products.</title>
        <authorList>
            <person name="Anandham R."/>
            <person name="Heo J."/>
            <person name="Krishnamoorthy R."/>
            <person name="SenthilKumar M."/>
            <person name="Gopal N.O."/>
            <person name="Kim S.J."/>
            <person name="Kwon S.W."/>
        </authorList>
    </citation>
    <scope>NUCLEOTIDE SEQUENCE [LARGE SCALE GENOMIC DNA]</scope>
    <source>
        <strain evidence="1 2">M2T2B2</strain>
    </source>
</reference>
<dbReference type="AlphaFoldDB" id="A0A2U9S8C5"/>
<dbReference type="SUPFAM" id="SSF46955">
    <property type="entry name" value="Putative DNA-binding domain"/>
    <property type="match status" value="1"/>
</dbReference>
<protein>
    <submittedName>
        <fullName evidence="1">DNA-binding protein</fullName>
    </submittedName>
</protein>
<gene>
    <name evidence="1" type="ORF">DM194_11465</name>
</gene>
<keyword evidence="2" id="KW-1185">Reference proteome</keyword>
<proteinExistence type="predicted"/>
<name>A0A2U9S8C5_9PROT</name>
<evidence type="ECO:0000313" key="2">
    <source>
        <dbReference type="Proteomes" id="UP000249605"/>
    </source>
</evidence>
<dbReference type="KEGG" id="azm:DM194_11465"/>
<dbReference type="EMBL" id="CP029829">
    <property type="protein sequence ID" value="AWU95191.1"/>
    <property type="molecule type" value="Genomic_DNA"/>
</dbReference>
<keyword evidence="1" id="KW-0238">DNA-binding</keyword>